<dbReference type="Proteomes" id="UP001148737">
    <property type="component" value="Unassembled WGS sequence"/>
</dbReference>
<proteinExistence type="predicted"/>
<sequence>MLGKFVSMTATLLLALVAQPAAAERQDGTSICDYYAQKQYGENSMTTQLKLMSSIVAFAYAGGDKMKGADGNATGIFRSGMIGSDVVVLRGYFDGSMKTSNFNDEPAAVNWLDGGGVEPLQAYINGTTDMAEIKKDTNQYTLFTHWYVAFGRIYGCTKVEDFVDKKYRTFMPAYVHKYMDLDKPKIAYFIRQLILASKYYGFSEADADTLETLMNGRYNIKCAPAEKNMLSSICFAKSCPLAFPKSDCDAYNTIKPYGVDDNYNTTQTPATQPAAAGGSKSGLGGGAIAGIAVGSLAGIGLVIGALWFFFKKKAEKKKAVNRPESIAVSHATSGYHNPSMYSPTMTQSGRYDMTGQYDVNLPGHYDPSRQSQFTYFSNGHESYMPANSPPPQGWVEMPPQELHATEMASPPTSPTAGHGVDSHMKLEHKPDVREIVEMESPSPQPPQNNIWGQMTPNLETGAPKPEAKPEPKPDSH</sequence>
<evidence type="ECO:0000313" key="2">
    <source>
        <dbReference type="Proteomes" id="UP001148737"/>
    </source>
</evidence>
<reference evidence="1" key="1">
    <citation type="submission" date="2022-07" db="EMBL/GenBank/DDBJ databases">
        <title>Genome Sequence of Lecanicillium saksenae.</title>
        <authorList>
            <person name="Buettner E."/>
        </authorList>
    </citation>
    <scope>NUCLEOTIDE SEQUENCE</scope>
    <source>
        <strain evidence="1">VT-O1</strain>
    </source>
</reference>
<protein>
    <submittedName>
        <fullName evidence="1">Uncharacterized protein</fullName>
    </submittedName>
</protein>
<evidence type="ECO:0000313" key="1">
    <source>
        <dbReference type="EMBL" id="KAJ3486397.1"/>
    </source>
</evidence>
<organism evidence="1 2">
    <name type="scientific">Lecanicillium saksenae</name>
    <dbReference type="NCBI Taxonomy" id="468837"/>
    <lineage>
        <taxon>Eukaryota</taxon>
        <taxon>Fungi</taxon>
        <taxon>Dikarya</taxon>
        <taxon>Ascomycota</taxon>
        <taxon>Pezizomycotina</taxon>
        <taxon>Sordariomycetes</taxon>
        <taxon>Hypocreomycetidae</taxon>
        <taxon>Hypocreales</taxon>
        <taxon>Cordycipitaceae</taxon>
        <taxon>Lecanicillium</taxon>
    </lineage>
</organism>
<gene>
    <name evidence="1" type="ORF">NLG97_g6624</name>
</gene>
<dbReference type="EMBL" id="JANAKD010000903">
    <property type="protein sequence ID" value="KAJ3486397.1"/>
    <property type="molecule type" value="Genomic_DNA"/>
</dbReference>
<accession>A0ACC1QQZ6</accession>
<name>A0ACC1QQZ6_9HYPO</name>
<keyword evidence="2" id="KW-1185">Reference proteome</keyword>
<comment type="caution">
    <text evidence="1">The sequence shown here is derived from an EMBL/GenBank/DDBJ whole genome shotgun (WGS) entry which is preliminary data.</text>
</comment>